<dbReference type="Gramene" id="ONI14916">
    <property type="protein sequence ID" value="ONI14916"/>
    <property type="gene ID" value="PRUPE_3G015800"/>
</dbReference>
<accession>A0A251PTM6</accession>
<name>A0A251PTM6_PRUPE</name>
<proteinExistence type="predicted"/>
<dbReference type="EMBL" id="CM007653">
    <property type="protein sequence ID" value="ONI14916.1"/>
    <property type="molecule type" value="Genomic_DNA"/>
</dbReference>
<organism evidence="1 2">
    <name type="scientific">Prunus persica</name>
    <name type="common">Peach</name>
    <name type="synonym">Amygdalus persica</name>
    <dbReference type="NCBI Taxonomy" id="3760"/>
    <lineage>
        <taxon>Eukaryota</taxon>
        <taxon>Viridiplantae</taxon>
        <taxon>Streptophyta</taxon>
        <taxon>Embryophyta</taxon>
        <taxon>Tracheophyta</taxon>
        <taxon>Spermatophyta</taxon>
        <taxon>Magnoliopsida</taxon>
        <taxon>eudicotyledons</taxon>
        <taxon>Gunneridae</taxon>
        <taxon>Pentapetalae</taxon>
        <taxon>rosids</taxon>
        <taxon>fabids</taxon>
        <taxon>Rosales</taxon>
        <taxon>Rosaceae</taxon>
        <taxon>Amygdaloideae</taxon>
        <taxon>Amygdaleae</taxon>
        <taxon>Prunus</taxon>
    </lineage>
</organism>
<protein>
    <submittedName>
        <fullName evidence="1">Uncharacterized protein</fullName>
    </submittedName>
</protein>
<reference evidence="1 2" key="1">
    <citation type="journal article" date="2013" name="Nat. Genet.">
        <title>The high-quality draft genome of peach (Prunus persica) identifies unique patterns of genetic diversity, domestication and genome evolution.</title>
        <authorList>
            <consortium name="International Peach Genome Initiative"/>
            <person name="Verde I."/>
            <person name="Abbott A.G."/>
            <person name="Scalabrin S."/>
            <person name="Jung S."/>
            <person name="Shu S."/>
            <person name="Marroni F."/>
            <person name="Zhebentyayeva T."/>
            <person name="Dettori M.T."/>
            <person name="Grimwood J."/>
            <person name="Cattonaro F."/>
            <person name="Zuccolo A."/>
            <person name="Rossini L."/>
            <person name="Jenkins J."/>
            <person name="Vendramin E."/>
            <person name="Meisel L.A."/>
            <person name="Decroocq V."/>
            <person name="Sosinski B."/>
            <person name="Prochnik S."/>
            <person name="Mitros T."/>
            <person name="Policriti A."/>
            <person name="Cipriani G."/>
            <person name="Dondini L."/>
            <person name="Ficklin S."/>
            <person name="Goodstein D.M."/>
            <person name="Xuan P."/>
            <person name="Del Fabbro C."/>
            <person name="Aramini V."/>
            <person name="Copetti D."/>
            <person name="Gonzalez S."/>
            <person name="Horner D.S."/>
            <person name="Falchi R."/>
            <person name="Lucas S."/>
            <person name="Mica E."/>
            <person name="Maldonado J."/>
            <person name="Lazzari B."/>
            <person name="Bielenberg D."/>
            <person name="Pirona R."/>
            <person name="Miculan M."/>
            <person name="Barakat A."/>
            <person name="Testolin R."/>
            <person name="Stella A."/>
            <person name="Tartarini S."/>
            <person name="Tonutti P."/>
            <person name="Arus P."/>
            <person name="Orellana A."/>
            <person name="Wells C."/>
            <person name="Main D."/>
            <person name="Vizzotto G."/>
            <person name="Silva H."/>
            <person name="Salamini F."/>
            <person name="Schmutz J."/>
            <person name="Morgante M."/>
            <person name="Rokhsar D.S."/>
        </authorList>
    </citation>
    <scope>NUCLEOTIDE SEQUENCE [LARGE SCALE GENOMIC DNA]</scope>
    <source>
        <strain evidence="2">cv. Nemared</strain>
    </source>
</reference>
<dbReference type="Gramene" id="ONI14917">
    <property type="protein sequence ID" value="ONI14917"/>
    <property type="gene ID" value="PRUPE_3G015800"/>
</dbReference>
<evidence type="ECO:0000313" key="1">
    <source>
        <dbReference type="EMBL" id="ONI14916.1"/>
    </source>
</evidence>
<dbReference type="AlphaFoldDB" id="A0A251PTM6"/>
<sequence>MTRHCVSSKVACARTKRETNRCELLTKYTNIMEDLFYVGVRATSFAKGIDQDF</sequence>
<reference evidence="1" key="2">
    <citation type="submission" date="2016-12" db="EMBL/GenBank/DDBJ databases">
        <title>WGS assembly of Prunus persica.</title>
        <authorList>
            <person name="Verde I."/>
            <person name="Jenkins J."/>
            <person name="Dondini L."/>
            <person name="Micali S."/>
            <person name="Pagliarani G."/>
            <person name="Vendramin E."/>
            <person name="Paris R."/>
            <person name="Aramini V."/>
            <person name="Gazza L."/>
            <person name="Rossini L."/>
            <person name="Bassi D."/>
            <person name="Troggio M."/>
            <person name="Shu S."/>
            <person name="Grimwood J.H."/>
            <person name="Tartarini S."/>
            <person name="Dettori M.T."/>
            <person name="Schmutz J."/>
        </authorList>
    </citation>
    <scope>NUCLEOTIDE SEQUENCE</scope>
</reference>
<gene>
    <name evidence="1" type="ORF">PRUPE_3G015800</name>
</gene>
<dbReference type="Proteomes" id="UP000006882">
    <property type="component" value="Chromosome G3"/>
</dbReference>
<evidence type="ECO:0000313" key="2">
    <source>
        <dbReference type="Proteomes" id="UP000006882"/>
    </source>
</evidence>
<dbReference type="EMBL" id="CM007653">
    <property type="protein sequence ID" value="ONI14917.1"/>
    <property type="molecule type" value="Genomic_DNA"/>
</dbReference>
<keyword evidence="2" id="KW-1185">Reference proteome</keyword>